<sequence>MEPSQDKLLWKHTDSGDWQLMEAYLFKMQQFQDLYWAKIIWSPDIPPSKSFLAWRLMHDKVPTDENLILRGCSIVSMCNLCNKHVESSFHILFECEYDVRIWSWLADCINVVIQFTSLEDMWNLCELNWSPQSKVAITVAIINLLNTIWFARNEARFNNKSISWRSTISLIIANTSLTGNNTCKPSSNSIRDFTFLKLFRISIKHPKTPIIKEVCWKSPLINWTKCNIDGATCGNPGFASCGGIFRNFTADFVYGFAEPLGFVSPHFAELCGAMRAVEIAYQNN</sequence>
<name>A0A2Z6MZ22_TRISU</name>
<dbReference type="Proteomes" id="UP000242715">
    <property type="component" value="Unassembled WGS sequence"/>
</dbReference>
<dbReference type="PANTHER" id="PTHR47723:SF23">
    <property type="entry name" value="REVERSE TRANSCRIPTASE-LIKE PROTEIN"/>
    <property type="match status" value="1"/>
</dbReference>
<dbReference type="InterPro" id="IPR036397">
    <property type="entry name" value="RNaseH_sf"/>
</dbReference>
<dbReference type="GO" id="GO:0003676">
    <property type="term" value="F:nucleic acid binding"/>
    <property type="evidence" value="ECO:0007669"/>
    <property type="project" value="InterPro"/>
</dbReference>
<dbReference type="CDD" id="cd06222">
    <property type="entry name" value="RNase_H_like"/>
    <property type="match status" value="1"/>
</dbReference>
<dbReference type="PANTHER" id="PTHR47723">
    <property type="entry name" value="OS05G0353850 PROTEIN"/>
    <property type="match status" value="1"/>
</dbReference>
<dbReference type="Pfam" id="PF13966">
    <property type="entry name" value="zf-RVT"/>
    <property type="match status" value="1"/>
</dbReference>
<proteinExistence type="predicted"/>
<dbReference type="EMBL" id="DF973385">
    <property type="protein sequence ID" value="GAU28980.1"/>
    <property type="molecule type" value="Genomic_DNA"/>
</dbReference>
<gene>
    <name evidence="2" type="ORF">TSUD_391800</name>
</gene>
<dbReference type="InterPro" id="IPR012337">
    <property type="entry name" value="RNaseH-like_sf"/>
</dbReference>
<evidence type="ECO:0000259" key="1">
    <source>
        <dbReference type="Pfam" id="PF13966"/>
    </source>
</evidence>
<evidence type="ECO:0000313" key="2">
    <source>
        <dbReference type="EMBL" id="GAU28980.1"/>
    </source>
</evidence>
<dbReference type="OrthoDB" id="1432984at2759"/>
<dbReference type="AlphaFoldDB" id="A0A2Z6MZ22"/>
<dbReference type="Gene3D" id="3.30.420.10">
    <property type="entry name" value="Ribonuclease H-like superfamily/Ribonuclease H"/>
    <property type="match status" value="1"/>
</dbReference>
<dbReference type="InterPro" id="IPR053151">
    <property type="entry name" value="RNase_H-like"/>
</dbReference>
<feature type="domain" description="Reverse transcriptase zinc-binding" evidence="1">
    <location>
        <begin position="21"/>
        <end position="102"/>
    </location>
</feature>
<keyword evidence="3" id="KW-1185">Reference proteome</keyword>
<dbReference type="InterPro" id="IPR026960">
    <property type="entry name" value="RVT-Znf"/>
</dbReference>
<accession>A0A2Z6MZ22</accession>
<evidence type="ECO:0000313" key="3">
    <source>
        <dbReference type="Proteomes" id="UP000242715"/>
    </source>
</evidence>
<dbReference type="InterPro" id="IPR044730">
    <property type="entry name" value="RNase_H-like_dom_plant"/>
</dbReference>
<protein>
    <recommendedName>
        <fullName evidence="1">Reverse transcriptase zinc-binding domain-containing protein</fullName>
    </recommendedName>
</protein>
<organism evidence="2 3">
    <name type="scientific">Trifolium subterraneum</name>
    <name type="common">Subterranean clover</name>
    <dbReference type="NCBI Taxonomy" id="3900"/>
    <lineage>
        <taxon>Eukaryota</taxon>
        <taxon>Viridiplantae</taxon>
        <taxon>Streptophyta</taxon>
        <taxon>Embryophyta</taxon>
        <taxon>Tracheophyta</taxon>
        <taxon>Spermatophyta</taxon>
        <taxon>Magnoliopsida</taxon>
        <taxon>eudicotyledons</taxon>
        <taxon>Gunneridae</taxon>
        <taxon>Pentapetalae</taxon>
        <taxon>rosids</taxon>
        <taxon>fabids</taxon>
        <taxon>Fabales</taxon>
        <taxon>Fabaceae</taxon>
        <taxon>Papilionoideae</taxon>
        <taxon>50 kb inversion clade</taxon>
        <taxon>NPAAA clade</taxon>
        <taxon>Hologalegina</taxon>
        <taxon>IRL clade</taxon>
        <taxon>Trifolieae</taxon>
        <taxon>Trifolium</taxon>
    </lineage>
</organism>
<reference evidence="3" key="1">
    <citation type="journal article" date="2017" name="Front. Plant Sci.">
        <title>Climate Clever Clovers: New Paradigm to Reduce the Environmental Footprint of Ruminants by Breeding Low Methanogenic Forages Utilizing Haplotype Variation.</title>
        <authorList>
            <person name="Kaur P."/>
            <person name="Appels R."/>
            <person name="Bayer P.E."/>
            <person name="Keeble-Gagnere G."/>
            <person name="Wang J."/>
            <person name="Hirakawa H."/>
            <person name="Shirasawa K."/>
            <person name="Vercoe P."/>
            <person name="Stefanova K."/>
            <person name="Durmic Z."/>
            <person name="Nichols P."/>
            <person name="Revell C."/>
            <person name="Isobe S.N."/>
            <person name="Edwards D."/>
            <person name="Erskine W."/>
        </authorList>
    </citation>
    <scope>NUCLEOTIDE SEQUENCE [LARGE SCALE GENOMIC DNA]</scope>
    <source>
        <strain evidence="3">cv. Daliak</strain>
    </source>
</reference>
<dbReference type="SUPFAM" id="SSF53098">
    <property type="entry name" value="Ribonuclease H-like"/>
    <property type="match status" value="1"/>
</dbReference>